<accession>A0ABT5UG16</accession>
<dbReference type="Pfam" id="PF00043">
    <property type="entry name" value="GST_C"/>
    <property type="match status" value="1"/>
</dbReference>
<dbReference type="InterPro" id="IPR010987">
    <property type="entry name" value="Glutathione-S-Trfase_C-like"/>
</dbReference>
<dbReference type="PANTHER" id="PTHR43900">
    <property type="entry name" value="GLUTATHIONE S-TRANSFERASE RHO"/>
    <property type="match status" value="1"/>
</dbReference>
<gene>
    <name evidence="5" type="ORF">ORQ98_25335</name>
</gene>
<name>A0ABT5UG16_9GAMM</name>
<dbReference type="CDD" id="cd00299">
    <property type="entry name" value="GST_C_family"/>
    <property type="match status" value="1"/>
</dbReference>
<dbReference type="EMBL" id="JAPMOU010000058">
    <property type="protein sequence ID" value="MDE1465293.1"/>
    <property type="molecule type" value="Genomic_DNA"/>
</dbReference>
<keyword evidence="6" id="KW-1185">Reference proteome</keyword>
<dbReference type="SUPFAM" id="SSF47616">
    <property type="entry name" value="GST C-terminal domain-like"/>
    <property type="match status" value="1"/>
</dbReference>
<dbReference type="Pfam" id="PF13417">
    <property type="entry name" value="GST_N_3"/>
    <property type="match status" value="1"/>
</dbReference>
<dbReference type="Gene3D" id="3.40.30.10">
    <property type="entry name" value="Glutaredoxin"/>
    <property type="match status" value="1"/>
</dbReference>
<evidence type="ECO:0000256" key="2">
    <source>
        <dbReference type="ARBA" id="ARBA00022679"/>
    </source>
</evidence>
<dbReference type="InterPro" id="IPR004046">
    <property type="entry name" value="GST_C"/>
</dbReference>
<protein>
    <recommendedName>
        <fullName evidence="1">glutathione transferase</fullName>
        <ecNumber evidence="1">2.5.1.18</ecNumber>
    </recommendedName>
</protein>
<dbReference type="SFLD" id="SFLDS00019">
    <property type="entry name" value="Glutathione_Transferase_(cytos"/>
    <property type="match status" value="1"/>
</dbReference>
<dbReference type="PANTHER" id="PTHR43900:SF3">
    <property type="entry name" value="GLUTATHIONE S-TRANSFERASE RHO"/>
    <property type="match status" value="1"/>
</dbReference>
<dbReference type="InterPro" id="IPR036249">
    <property type="entry name" value="Thioredoxin-like_sf"/>
</dbReference>
<reference evidence="5 6" key="1">
    <citation type="submission" date="2022-11" db="EMBL/GenBank/DDBJ databases">
        <title>Spartinivicinus poritis sp. nov., isolated from scleractinian coral Porites lutea.</title>
        <authorList>
            <person name="Zhang G."/>
            <person name="Cai L."/>
            <person name="Wei Q."/>
        </authorList>
    </citation>
    <scope>NUCLEOTIDE SEQUENCE [LARGE SCALE GENOMIC DNA]</scope>
    <source>
        <strain evidence="5 6">A2-2</strain>
    </source>
</reference>
<dbReference type="Gene3D" id="1.20.1050.10">
    <property type="match status" value="1"/>
</dbReference>
<evidence type="ECO:0000313" key="5">
    <source>
        <dbReference type="EMBL" id="MDE1465293.1"/>
    </source>
</evidence>
<sequence length="216" mass="24115">MVSQQVHIYGPNFSSFVRSVRLVCEEKNISYSTGFSVNGEEIPFKSDKHYQLHPFGKVPVLIHAGVSICETVAICRYLDQEFPGPELQPSDPVARAEHDQWCSLIAGDIDQAIVRKYLLEFAFPKGENGTIRADKVKAAEPGVEKALIVLSHQLADRSYIVGDSFTIADALLVPILDYLFSHSEFKHLHEKHSSLKDYLNRVSERKSFQKGVAAAA</sequence>
<evidence type="ECO:0000256" key="1">
    <source>
        <dbReference type="ARBA" id="ARBA00012452"/>
    </source>
</evidence>
<dbReference type="SFLD" id="SFLDG00358">
    <property type="entry name" value="Main_(cytGST)"/>
    <property type="match status" value="1"/>
</dbReference>
<dbReference type="InterPro" id="IPR040079">
    <property type="entry name" value="Glutathione_S-Trfase"/>
</dbReference>
<evidence type="ECO:0000259" key="3">
    <source>
        <dbReference type="PROSITE" id="PS50404"/>
    </source>
</evidence>
<organism evidence="5 6">
    <name type="scientific">Spartinivicinus poritis</name>
    <dbReference type="NCBI Taxonomy" id="2994640"/>
    <lineage>
        <taxon>Bacteria</taxon>
        <taxon>Pseudomonadati</taxon>
        <taxon>Pseudomonadota</taxon>
        <taxon>Gammaproteobacteria</taxon>
        <taxon>Oceanospirillales</taxon>
        <taxon>Zooshikellaceae</taxon>
        <taxon>Spartinivicinus</taxon>
    </lineage>
</organism>
<dbReference type="CDD" id="cd00570">
    <property type="entry name" value="GST_N_family"/>
    <property type="match status" value="1"/>
</dbReference>
<dbReference type="PROSITE" id="PS50404">
    <property type="entry name" value="GST_NTER"/>
    <property type="match status" value="1"/>
</dbReference>
<dbReference type="PROSITE" id="PS50405">
    <property type="entry name" value="GST_CTER"/>
    <property type="match status" value="1"/>
</dbReference>
<keyword evidence="2" id="KW-0808">Transferase</keyword>
<dbReference type="EC" id="2.5.1.18" evidence="1"/>
<comment type="caution">
    <text evidence="5">The sequence shown here is derived from an EMBL/GenBank/DDBJ whole genome shotgun (WGS) entry which is preliminary data.</text>
</comment>
<dbReference type="InterPro" id="IPR036282">
    <property type="entry name" value="Glutathione-S-Trfase_C_sf"/>
</dbReference>
<proteinExistence type="predicted"/>
<feature type="domain" description="GST N-terminal" evidence="3">
    <location>
        <begin position="4"/>
        <end position="86"/>
    </location>
</feature>
<dbReference type="InterPro" id="IPR004045">
    <property type="entry name" value="Glutathione_S-Trfase_N"/>
</dbReference>
<feature type="domain" description="GST C-terminal" evidence="4">
    <location>
        <begin position="91"/>
        <end position="216"/>
    </location>
</feature>
<dbReference type="SUPFAM" id="SSF52833">
    <property type="entry name" value="Thioredoxin-like"/>
    <property type="match status" value="1"/>
</dbReference>
<dbReference type="RefSeq" id="WP_274691602.1">
    <property type="nucleotide sequence ID" value="NZ_JAPMOU010000058.1"/>
</dbReference>
<dbReference type="Proteomes" id="UP001528823">
    <property type="component" value="Unassembled WGS sequence"/>
</dbReference>
<evidence type="ECO:0000313" key="6">
    <source>
        <dbReference type="Proteomes" id="UP001528823"/>
    </source>
</evidence>
<evidence type="ECO:0000259" key="4">
    <source>
        <dbReference type="PROSITE" id="PS50405"/>
    </source>
</evidence>